<protein>
    <recommendedName>
        <fullName evidence="1">F-box domain-containing protein</fullName>
    </recommendedName>
</protein>
<dbReference type="InterPro" id="IPR001810">
    <property type="entry name" value="F-box_dom"/>
</dbReference>
<organism evidence="2 3">
    <name type="scientific">Galerina marginata (strain CBS 339.88)</name>
    <dbReference type="NCBI Taxonomy" id="685588"/>
    <lineage>
        <taxon>Eukaryota</taxon>
        <taxon>Fungi</taxon>
        <taxon>Dikarya</taxon>
        <taxon>Basidiomycota</taxon>
        <taxon>Agaricomycotina</taxon>
        <taxon>Agaricomycetes</taxon>
        <taxon>Agaricomycetidae</taxon>
        <taxon>Agaricales</taxon>
        <taxon>Agaricineae</taxon>
        <taxon>Strophariaceae</taxon>
        <taxon>Galerina</taxon>
    </lineage>
</organism>
<proteinExistence type="predicted"/>
<evidence type="ECO:0000313" key="2">
    <source>
        <dbReference type="EMBL" id="KDR69775.1"/>
    </source>
</evidence>
<gene>
    <name evidence="2" type="ORF">GALMADRAFT_160269</name>
</gene>
<dbReference type="OrthoDB" id="2269034at2759"/>
<dbReference type="AlphaFoldDB" id="A0A067SFQ8"/>
<dbReference type="STRING" id="685588.A0A067SFQ8"/>
<evidence type="ECO:0000259" key="1">
    <source>
        <dbReference type="Pfam" id="PF12937"/>
    </source>
</evidence>
<dbReference type="HOGENOM" id="CLU_023633_0_0_1"/>
<dbReference type="Pfam" id="PF12937">
    <property type="entry name" value="F-box-like"/>
    <property type="match status" value="1"/>
</dbReference>
<dbReference type="SUPFAM" id="SSF81383">
    <property type="entry name" value="F-box domain"/>
    <property type="match status" value="1"/>
</dbReference>
<sequence>MDLVKQAASMLRAFASQPGSTIESLSRFTGFATNAFQRFQPQLVSEQEQSLLCRLPPELLQAIFVQTLLPQSYGKGFSMSVTQLPWELSQVCRLWRNIALSTPELWRQLPTIRLEGSKSKRKSYLKFLIEILKRSGGMSLDIHIDGRVCSRYPHPAVDILTPHSNRFRKLKIDATHDILPSLNKIKGQFSSLQRLVLVLCFDPYPISDADNLTFDLFEIAPKLDDVFLAGPTGNFIFPSNQLVRYSQRAVPKSQVFNIIHPSGSSLLNLRTLELGELPKDDVLSDIILPSLISLTVHFLPDIAAPEWLLDRLTLPAVESLTITSYRSGGDLFGSVQSMILRSGSPSFLKTFNIHSELVSSGRLANLLKCTPFLESLGATLPSPSVISALACNPAGPPLVPLLRNCTFTIKEPMSEEATSALNLLGASRCELGEWNHKVRAETLVLSETVIRPLDSLRLVIHNGSPKDCQRDLEGWTETEISQKLRERKNLLFNALPGFVYYRIPQTEMIDSQSQERACSILNDIETIEIEDVRDISLAWIYESIYGITVKEGDGVDPFRQTARRILDKWDSVLEETFKDVRWVVSSLTLSYLSQSHRLRSSEKAANVLFRNDNYFRQ</sequence>
<dbReference type="Proteomes" id="UP000027222">
    <property type="component" value="Unassembled WGS sequence"/>
</dbReference>
<dbReference type="Gene3D" id="1.20.1280.50">
    <property type="match status" value="1"/>
</dbReference>
<reference evidence="3" key="1">
    <citation type="journal article" date="2014" name="Proc. Natl. Acad. Sci. U.S.A.">
        <title>Extensive sampling of basidiomycete genomes demonstrates inadequacy of the white-rot/brown-rot paradigm for wood decay fungi.</title>
        <authorList>
            <person name="Riley R."/>
            <person name="Salamov A.A."/>
            <person name="Brown D.W."/>
            <person name="Nagy L.G."/>
            <person name="Floudas D."/>
            <person name="Held B.W."/>
            <person name="Levasseur A."/>
            <person name="Lombard V."/>
            <person name="Morin E."/>
            <person name="Otillar R."/>
            <person name="Lindquist E.A."/>
            <person name="Sun H."/>
            <person name="LaButti K.M."/>
            <person name="Schmutz J."/>
            <person name="Jabbour D."/>
            <person name="Luo H."/>
            <person name="Baker S.E."/>
            <person name="Pisabarro A.G."/>
            <person name="Walton J.D."/>
            <person name="Blanchette R.A."/>
            <person name="Henrissat B."/>
            <person name="Martin F."/>
            <person name="Cullen D."/>
            <person name="Hibbett D.S."/>
            <person name="Grigoriev I.V."/>
        </authorList>
    </citation>
    <scope>NUCLEOTIDE SEQUENCE [LARGE SCALE GENOMIC DNA]</scope>
    <source>
        <strain evidence="3">CBS 339.88</strain>
    </source>
</reference>
<dbReference type="EMBL" id="KL142400">
    <property type="protein sequence ID" value="KDR69775.1"/>
    <property type="molecule type" value="Genomic_DNA"/>
</dbReference>
<feature type="domain" description="F-box" evidence="1">
    <location>
        <begin position="52"/>
        <end position="109"/>
    </location>
</feature>
<keyword evidence="3" id="KW-1185">Reference proteome</keyword>
<dbReference type="InterPro" id="IPR036047">
    <property type="entry name" value="F-box-like_dom_sf"/>
</dbReference>
<evidence type="ECO:0000313" key="3">
    <source>
        <dbReference type="Proteomes" id="UP000027222"/>
    </source>
</evidence>
<accession>A0A067SFQ8</accession>
<name>A0A067SFQ8_GALM3</name>